<evidence type="ECO:0000313" key="4">
    <source>
        <dbReference type="Proteomes" id="UP000736164"/>
    </source>
</evidence>
<evidence type="ECO:0000256" key="1">
    <source>
        <dbReference type="SAM" id="Phobius"/>
    </source>
</evidence>
<dbReference type="GO" id="GO:0030133">
    <property type="term" value="C:transport vesicle"/>
    <property type="evidence" value="ECO:0007669"/>
    <property type="project" value="TreeGrafter"/>
</dbReference>
<dbReference type="AlphaFoldDB" id="A0A8J7NX63"/>
<feature type="non-terminal residue" evidence="3">
    <location>
        <position position="254"/>
    </location>
</feature>
<dbReference type="Proteomes" id="UP000736164">
    <property type="component" value="Unassembled WGS sequence"/>
</dbReference>
<dbReference type="PANTHER" id="PTHR15066">
    <property type="entry name" value="TRANSMEMBRANE PROTEIN 187"/>
    <property type="match status" value="1"/>
</dbReference>
<sequence>MKAALIHVSLPAALCLAVAASGLFDSVAVELGYEHYAETPVPGLPAWLAMPCNSLVNVGYMVLGLFWLRAERTSEGAAYMKDVFASMALAYGPVQWARLATFARLPAVLDQWFTLPIFAWVPVWCRYITHGWQPRLCLAAELCSLGSFALALLHDRGFEAALGLHIALAAGQGLRVQRRHGDALSRRYLCLALLSCAGFVGLKLLDLPLARYRGFRRLSGHFWSKVCDVLQFHYSFRFLTHLTRAAERRAVRAD</sequence>
<evidence type="ECO:0000256" key="2">
    <source>
        <dbReference type="SAM" id="SignalP"/>
    </source>
</evidence>
<proteinExistence type="predicted"/>
<name>A0A8J7NX63_ATRSP</name>
<dbReference type="EMBL" id="JAAWVO010044717">
    <property type="protein sequence ID" value="MBN3319410.1"/>
    <property type="molecule type" value="Genomic_DNA"/>
</dbReference>
<organism evidence="3 4">
    <name type="scientific">Atractosteus spatula</name>
    <name type="common">Alligator gar</name>
    <name type="synonym">Lepisosteus spatula</name>
    <dbReference type="NCBI Taxonomy" id="7917"/>
    <lineage>
        <taxon>Eukaryota</taxon>
        <taxon>Metazoa</taxon>
        <taxon>Chordata</taxon>
        <taxon>Craniata</taxon>
        <taxon>Vertebrata</taxon>
        <taxon>Euteleostomi</taxon>
        <taxon>Actinopterygii</taxon>
        <taxon>Neopterygii</taxon>
        <taxon>Holostei</taxon>
        <taxon>Semionotiformes</taxon>
        <taxon>Lepisosteidae</taxon>
        <taxon>Atractosteus</taxon>
    </lineage>
</organism>
<comment type="caution">
    <text evidence="3">The sequence shown here is derived from an EMBL/GenBank/DDBJ whole genome shotgun (WGS) entry which is preliminary data.</text>
</comment>
<keyword evidence="1" id="KW-0472">Membrane</keyword>
<feature type="transmembrane region" description="Helical" evidence="1">
    <location>
        <begin position="44"/>
        <end position="67"/>
    </location>
</feature>
<reference evidence="3" key="1">
    <citation type="journal article" date="2021" name="Cell">
        <title>Tracing the genetic footprints of vertebrate landing in non-teleost ray-finned fishes.</title>
        <authorList>
            <person name="Bi X."/>
            <person name="Wang K."/>
            <person name="Yang L."/>
            <person name="Pan H."/>
            <person name="Jiang H."/>
            <person name="Wei Q."/>
            <person name="Fang M."/>
            <person name="Yu H."/>
            <person name="Zhu C."/>
            <person name="Cai Y."/>
            <person name="He Y."/>
            <person name="Gan X."/>
            <person name="Zeng H."/>
            <person name="Yu D."/>
            <person name="Zhu Y."/>
            <person name="Jiang H."/>
            <person name="Qiu Q."/>
            <person name="Yang H."/>
            <person name="Zhang Y.E."/>
            <person name="Wang W."/>
            <person name="Zhu M."/>
            <person name="He S."/>
            <person name="Zhang G."/>
        </authorList>
    </citation>
    <scope>NUCLEOTIDE SEQUENCE</scope>
    <source>
        <strain evidence="3">Allg_001</strain>
    </source>
</reference>
<dbReference type="PANTHER" id="PTHR15066:SF0">
    <property type="entry name" value="TRANSMEMBRANE PROTEIN 187"/>
    <property type="match status" value="1"/>
</dbReference>
<keyword evidence="4" id="KW-1185">Reference proteome</keyword>
<feature type="chain" id="PRO_5035258853" evidence="2">
    <location>
        <begin position="21"/>
        <end position="254"/>
    </location>
</feature>
<feature type="transmembrane region" description="Helical" evidence="1">
    <location>
        <begin position="188"/>
        <end position="205"/>
    </location>
</feature>
<gene>
    <name evidence="3" type="primary">Tmem187</name>
    <name evidence="3" type="ORF">GTO95_0014875</name>
</gene>
<keyword evidence="1" id="KW-1133">Transmembrane helix</keyword>
<keyword evidence="2" id="KW-0732">Signal</keyword>
<feature type="signal peptide" evidence="2">
    <location>
        <begin position="1"/>
        <end position="20"/>
    </location>
</feature>
<protein>
    <submittedName>
        <fullName evidence="3">TM187 protein</fullName>
    </submittedName>
</protein>
<dbReference type="InterPro" id="IPR028066">
    <property type="entry name" value="TMEM187"/>
</dbReference>
<accession>A0A8J7NX63</accession>
<feature type="non-terminal residue" evidence="3">
    <location>
        <position position="1"/>
    </location>
</feature>
<evidence type="ECO:0000313" key="3">
    <source>
        <dbReference type="EMBL" id="MBN3319410.1"/>
    </source>
</evidence>
<keyword evidence="1" id="KW-0812">Transmembrane</keyword>
<dbReference type="Pfam" id="PF15100">
    <property type="entry name" value="TMEM187"/>
    <property type="match status" value="1"/>
</dbReference>